<evidence type="ECO:0008006" key="3">
    <source>
        <dbReference type="Google" id="ProtNLM"/>
    </source>
</evidence>
<dbReference type="PANTHER" id="PTHR12277">
    <property type="entry name" value="ALPHA/BETA HYDROLASE DOMAIN-CONTAINING PROTEIN"/>
    <property type="match status" value="1"/>
</dbReference>
<keyword evidence="1" id="KW-0472">Membrane</keyword>
<sequence length="416" mass="46309">MYFNVNAGRLLYFFFANVIAYLLHTRLENFLIGDTKCIAVTVAWSYTCFCLRRKLSRAYIVLVALHILIACFILSHHGIKSRFFNRFLLLPTVGSLLVLFGGSLAPNVANECVWAVAIQQLWHIVSGVLLMAVYPAPLLSSIDSAQRASDQLFQSIGLFKNLEVSRYAVLSRGGVKLDTVVVRQVQPTNQWVVYFGGNAEMFEDSAVEMSTGYLHANWVFHNPRGVGESTGYVCAVGDLVDDAYAVVLFISREFRLKPEQVLLWGHSIGGSTAAAVAQRLRKYGDYPLLLDRTFSRLTDAAVPFSPLLPVFTRAVIALFVGDINVAEMCRHLRGNKLALFRYDDEVIKFNISSLCRDSAVKIAGLKENQVFPLCGTVASPHNSPPFYFSGKALMMERIQALYSLRNASVNQTLHST</sequence>
<evidence type="ECO:0000256" key="1">
    <source>
        <dbReference type="SAM" id="Phobius"/>
    </source>
</evidence>
<evidence type="ECO:0000313" key="2">
    <source>
        <dbReference type="EMBL" id="CCC50815.1"/>
    </source>
</evidence>
<keyword evidence="1" id="KW-1133">Transmembrane helix</keyword>
<name>G0U3F8_TRYVY</name>
<feature type="transmembrane region" description="Helical" evidence="1">
    <location>
        <begin position="121"/>
        <end position="139"/>
    </location>
</feature>
<protein>
    <recommendedName>
        <fullName evidence="3">Serine aminopeptidase S33 domain-containing protein</fullName>
    </recommendedName>
</protein>
<dbReference type="InterPro" id="IPR029058">
    <property type="entry name" value="AB_hydrolase_fold"/>
</dbReference>
<dbReference type="EMBL" id="HE573025">
    <property type="protein sequence ID" value="CCC50815.1"/>
    <property type="molecule type" value="Genomic_DNA"/>
</dbReference>
<organism evidence="2">
    <name type="scientific">Trypanosoma vivax (strain Y486)</name>
    <dbReference type="NCBI Taxonomy" id="1055687"/>
    <lineage>
        <taxon>Eukaryota</taxon>
        <taxon>Discoba</taxon>
        <taxon>Euglenozoa</taxon>
        <taxon>Kinetoplastea</taxon>
        <taxon>Metakinetoplastina</taxon>
        <taxon>Trypanosomatida</taxon>
        <taxon>Trypanosomatidae</taxon>
        <taxon>Trypanosoma</taxon>
        <taxon>Duttonella</taxon>
    </lineage>
</organism>
<feature type="transmembrane region" description="Helical" evidence="1">
    <location>
        <begin position="58"/>
        <end position="75"/>
    </location>
</feature>
<accession>G0U3F8</accession>
<dbReference type="AlphaFoldDB" id="G0U3F8"/>
<reference evidence="2" key="1">
    <citation type="journal article" date="2012" name="Proc. Natl. Acad. Sci. U.S.A.">
        <title>Antigenic diversity is generated by distinct evolutionary mechanisms in African trypanosome species.</title>
        <authorList>
            <person name="Jackson A.P."/>
            <person name="Berry A."/>
            <person name="Aslett M."/>
            <person name="Allison H.C."/>
            <person name="Burton P."/>
            <person name="Vavrova-Anderson J."/>
            <person name="Brown R."/>
            <person name="Browne H."/>
            <person name="Corton N."/>
            <person name="Hauser H."/>
            <person name="Gamble J."/>
            <person name="Gilderthorp R."/>
            <person name="Marcello L."/>
            <person name="McQuillan J."/>
            <person name="Otto T.D."/>
            <person name="Quail M.A."/>
            <person name="Sanders M.J."/>
            <person name="van Tonder A."/>
            <person name="Ginger M.L."/>
            <person name="Field M.C."/>
            <person name="Barry J.D."/>
            <person name="Hertz-Fowler C."/>
            <person name="Berriman M."/>
        </authorList>
    </citation>
    <scope>NUCLEOTIDE SEQUENCE</scope>
    <source>
        <strain evidence="2">Y486</strain>
    </source>
</reference>
<dbReference type="VEuPathDB" id="TriTrypDB:TvY486_0906360"/>
<dbReference type="SUPFAM" id="SSF53474">
    <property type="entry name" value="alpha/beta-Hydrolases"/>
    <property type="match status" value="1"/>
</dbReference>
<feature type="transmembrane region" description="Helical" evidence="1">
    <location>
        <begin position="6"/>
        <end position="23"/>
    </location>
</feature>
<dbReference type="Gene3D" id="3.40.50.1820">
    <property type="entry name" value="alpha/beta hydrolase"/>
    <property type="match status" value="1"/>
</dbReference>
<feature type="transmembrane region" description="Helical" evidence="1">
    <location>
        <begin position="87"/>
        <end position="109"/>
    </location>
</feature>
<keyword evidence="1" id="KW-0812">Transmembrane</keyword>
<gene>
    <name evidence="2" type="ORF">TVY486_0906360</name>
</gene>
<proteinExistence type="predicted"/>
<dbReference type="PANTHER" id="PTHR12277:SF81">
    <property type="entry name" value="PROTEIN ABHD13"/>
    <property type="match status" value="1"/>
</dbReference>